<name>A0A5A7Q5P0_STRAF</name>
<evidence type="ECO:0000313" key="1">
    <source>
        <dbReference type="EMBL" id="GER40540.1"/>
    </source>
</evidence>
<sequence length="213" mass="22905">MEARNKSHFKLPFPAIRGHRSTLTDECLKYLRVSSSPERCPRAARTPVRAHERLLGGDACGPDDLGAHEVVVLDDELDLGGPVGHGDVEVLGPHGVLVVLDHEGSGEDGVGNGDGHVGVASLDFAREAAEEVAHAVVEEVHVGEVEAKGAVRGGAERDVLLHGLTVDRYLGSTKKRYICRYKNCSNTEMKNCNISRDNRLAIMPDRGVASDTQ</sequence>
<proteinExistence type="predicted"/>
<dbReference type="EMBL" id="BKCP01005916">
    <property type="protein sequence ID" value="GER40540.1"/>
    <property type="molecule type" value="Genomic_DNA"/>
</dbReference>
<evidence type="ECO:0000313" key="2">
    <source>
        <dbReference type="Proteomes" id="UP000325081"/>
    </source>
</evidence>
<organism evidence="1 2">
    <name type="scientific">Striga asiatica</name>
    <name type="common">Asiatic witchweed</name>
    <name type="synonym">Buchnera asiatica</name>
    <dbReference type="NCBI Taxonomy" id="4170"/>
    <lineage>
        <taxon>Eukaryota</taxon>
        <taxon>Viridiplantae</taxon>
        <taxon>Streptophyta</taxon>
        <taxon>Embryophyta</taxon>
        <taxon>Tracheophyta</taxon>
        <taxon>Spermatophyta</taxon>
        <taxon>Magnoliopsida</taxon>
        <taxon>eudicotyledons</taxon>
        <taxon>Gunneridae</taxon>
        <taxon>Pentapetalae</taxon>
        <taxon>asterids</taxon>
        <taxon>lamiids</taxon>
        <taxon>Lamiales</taxon>
        <taxon>Orobanchaceae</taxon>
        <taxon>Buchnereae</taxon>
        <taxon>Striga</taxon>
    </lineage>
</organism>
<gene>
    <name evidence="1" type="ORF">STAS_17218</name>
</gene>
<protein>
    <submittedName>
        <fullName evidence="1">Agenet domain-containing protein / bromo-adjacenthomology (BAH) domain-containing protein</fullName>
    </submittedName>
</protein>
<comment type="caution">
    <text evidence="1">The sequence shown here is derived from an EMBL/GenBank/DDBJ whole genome shotgun (WGS) entry which is preliminary data.</text>
</comment>
<reference evidence="2" key="1">
    <citation type="journal article" date="2019" name="Curr. Biol.">
        <title>Genome Sequence of Striga asiatica Provides Insight into the Evolution of Plant Parasitism.</title>
        <authorList>
            <person name="Yoshida S."/>
            <person name="Kim S."/>
            <person name="Wafula E.K."/>
            <person name="Tanskanen J."/>
            <person name="Kim Y.M."/>
            <person name="Honaas L."/>
            <person name="Yang Z."/>
            <person name="Spallek T."/>
            <person name="Conn C.E."/>
            <person name="Ichihashi Y."/>
            <person name="Cheong K."/>
            <person name="Cui S."/>
            <person name="Der J.P."/>
            <person name="Gundlach H."/>
            <person name="Jiao Y."/>
            <person name="Hori C."/>
            <person name="Ishida J.K."/>
            <person name="Kasahara H."/>
            <person name="Kiba T."/>
            <person name="Kim M.S."/>
            <person name="Koo N."/>
            <person name="Laohavisit A."/>
            <person name="Lee Y.H."/>
            <person name="Lumba S."/>
            <person name="McCourt P."/>
            <person name="Mortimer J.C."/>
            <person name="Mutuku J.M."/>
            <person name="Nomura T."/>
            <person name="Sasaki-Sekimoto Y."/>
            <person name="Seto Y."/>
            <person name="Wang Y."/>
            <person name="Wakatake T."/>
            <person name="Sakakibara H."/>
            <person name="Demura T."/>
            <person name="Yamaguchi S."/>
            <person name="Yoneyama K."/>
            <person name="Manabe R.I."/>
            <person name="Nelson D.C."/>
            <person name="Schulman A.H."/>
            <person name="Timko M.P."/>
            <person name="dePamphilis C.W."/>
            <person name="Choi D."/>
            <person name="Shirasu K."/>
        </authorList>
    </citation>
    <scope>NUCLEOTIDE SEQUENCE [LARGE SCALE GENOMIC DNA]</scope>
    <source>
        <strain evidence="2">cv. UVA1</strain>
    </source>
</reference>
<dbReference type="Proteomes" id="UP000325081">
    <property type="component" value="Unassembled WGS sequence"/>
</dbReference>
<dbReference type="AlphaFoldDB" id="A0A5A7Q5P0"/>
<keyword evidence="2" id="KW-1185">Reference proteome</keyword>
<accession>A0A5A7Q5P0</accession>